<comment type="caution">
    <text evidence="1">The sequence shown here is derived from an EMBL/GenBank/DDBJ whole genome shotgun (WGS) entry which is preliminary data.</text>
</comment>
<dbReference type="Proteomes" id="UP001224477">
    <property type="component" value="Unassembled WGS sequence"/>
</dbReference>
<evidence type="ECO:0000313" key="2">
    <source>
        <dbReference type="Proteomes" id="UP001224477"/>
    </source>
</evidence>
<organism evidence="1 2">
    <name type="scientific">Pseudomonas yamanorum</name>
    <dbReference type="NCBI Taxonomy" id="515393"/>
    <lineage>
        <taxon>Bacteria</taxon>
        <taxon>Pseudomonadati</taxon>
        <taxon>Pseudomonadota</taxon>
        <taxon>Gammaproteobacteria</taxon>
        <taxon>Pseudomonadales</taxon>
        <taxon>Pseudomonadaceae</taxon>
        <taxon>Pseudomonas</taxon>
    </lineage>
</organism>
<keyword evidence="2" id="KW-1185">Reference proteome</keyword>
<name>A0ABU1CUW6_9PSED</name>
<gene>
    <name evidence="1" type="ORF">RCO22_18895</name>
</gene>
<accession>A0ABU1CUW6</accession>
<dbReference type="EMBL" id="JAVGXC010000020">
    <property type="protein sequence ID" value="MDR0191016.1"/>
    <property type="molecule type" value="Genomic_DNA"/>
</dbReference>
<reference evidence="1 2" key="1">
    <citation type="journal article" date="2023" name="Microbiol. Resour. Announc.">
        <title>Whole-genome sequence of Pseudomonas yamanorum OLsAu1 isolated from the edible ectomycorrhizal mushroom Lactarius sp. section Deliciosi.</title>
        <authorList>
            <person name="Ramirez-Mendoza R."/>
            <person name="Angeles-Argaiz R.E."/>
            <person name="Hernandez-Oaxaca D."/>
            <person name="Aguirre-Beltran L."/>
            <person name="Almaraz-Suarez J."/>
            <person name="Perez-Moreno J."/>
        </authorList>
    </citation>
    <scope>NUCLEOTIDE SEQUENCE [LARGE SCALE GENOMIC DNA]</scope>
    <source>
        <strain evidence="1 2">OLsAu1</strain>
    </source>
</reference>
<proteinExistence type="predicted"/>
<evidence type="ECO:0000313" key="1">
    <source>
        <dbReference type="EMBL" id="MDR0191016.1"/>
    </source>
</evidence>
<protein>
    <submittedName>
        <fullName evidence="1">Uncharacterized protein</fullName>
    </submittedName>
</protein>
<sequence length="54" mass="5924">MFVLGYLPWACGRHSVYRALASSHLCSGDAGGYVCVFQPGRPAHVLMGFDPDFY</sequence>